<dbReference type="InterPro" id="IPR036249">
    <property type="entry name" value="Thioredoxin-like_sf"/>
</dbReference>
<reference evidence="4" key="1">
    <citation type="submission" date="2015-05" db="EMBL/GenBank/DDBJ databases">
        <authorList>
            <person name="Rodrigo-Torres Lidia"/>
            <person name="Arahal R.David."/>
        </authorList>
    </citation>
    <scope>NUCLEOTIDE SEQUENCE [LARGE SCALE GENOMIC DNA]</scope>
    <source>
        <strain evidence="4">CECT 7321</strain>
    </source>
</reference>
<keyword evidence="3" id="KW-0808">Transferase</keyword>
<dbReference type="InterPro" id="IPR040079">
    <property type="entry name" value="Glutathione_S-Trfase"/>
</dbReference>
<feature type="domain" description="GST N-terminal" evidence="2">
    <location>
        <begin position="1"/>
        <end position="84"/>
    </location>
</feature>
<feature type="compositionally biased region" description="Basic and acidic residues" evidence="1">
    <location>
        <begin position="37"/>
        <end position="53"/>
    </location>
</feature>
<dbReference type="PROSITE" id="PS50404">
    <property type="entry name" value="GST_NTER"/>
    <property type="match status" value="1"/>
</dbReference>
<dbReference type="InterPro" id="IPR004046">
    <property type="entry name" value="GST_C"/>
</dbReference>
<dbReference type="CDD" id="cd03207">
    <property type="entry name" value="GST_C_8"/>
    <property type="match status" value="1"/>
</dbReference>
<dbReference type="SFLD" id="SFLDS00019">
    <property type="entry name" value="Glutathione_Transferase_(cytos"/>
    <property type="match status" value="1"/>
</dbReference>
<evidence type="ECO:0000313" key="4">
    <source>
        <dbReference type="Proteomes" id="UP000043764"/>
    </source>
</evidence>
<dbReference type="STRING" id="481446.NIT7645_01107"/>
<dbReference type="SUPFAM" id="SSF52833">
    <property type="entry name" value="Thioredoxin-like"/>
    <property type="match status" value="1"/>
</dbReference>
<dbReference type="PANTHER" id="PTHR44051:SF21">
    <property type="entry name" value="GLUTATHIONE S-TRANSFERASE FAMILY PROTEIN"/>
    <property type="match status" value="1"/>
</dbReference>
<name>A0A0H5D1S8_9RHOB</name>
<organism evidence="3 4">
    <name type="scientific">Phaeobacter italicus</name>
    <dbReference type="NCBI Taxonomy" id="481446"/>
    <lineage>
        <taxon>Bacteria</taxon>
        <taxon>Pseudomonadati</taxon>
        <taxon>Pseudomonadota</taxon>
        <taxon>Alphaproteobacteria</taxon>
        <taxon>Rhodobacterales</taxon>
        <taxon>Roseobacteraceae</taxon>
        <taxon>Phaeobacter</taxon>
    </lineage>
</organism>
<dbReference type="SUPFAM" id="SSF47616">
    <property type="entry name" value="GST C-terminal domain-like"/>
    <property type="match status" value="1"/>
</dbReference>
<dbReference type="Gene3D" id="1.20.1050.10">
    <property type="match status" value="1"/>
</dbReference>
<dbReference type="Proteomes" id="UP000043764">
    <property type="component" value="Unassembled WGS sequence"/>
</dbReference>
<proteinExistence type="predicted"/>
<dbReference type="Pfam" id="PF13417">
    <property type="entry name" value="GST_N_3"/>
    <property type="match status" value="1"/>
</dbReference>
<evidence type="ECO:0000256" key="1">
    <source>
        <dbReference type="SAM" id="MobiDB-lite"/>
    </source>
</evidence>
<accession>A0A0H5D1S8</accession>
<evidence type="ECO:0000313" key="3">
    <source>
        <dbReference type="EMBL" id="CRL11157.1"/>
    </source>
</evidence>
<dbReference type="AlphaFoldDB" id="A0A0H5D1S8"/>
<dbReference type="Gene3D" id="3.40.30.10">
    <property type="entry name" value="Glutaredoxin"/>
    <property type="match status" value="1"/>
</dbReference>
<keyword evidence="4" id="KW-1185">Reference proteome</keyword>
<dbReference type="EMBL" id="CVRL01000025">
    <property type="protein sequence ID" value="CRL11157.1"/>
    <property type="molecule type" value="Genomic_DNA"/>
</dbReference>
<dbReference type="PANTHER" id="PTHR44051">
    <property type="entry name" value="GLUTATHIONE S-TRANSFERASE-RELATED"/>
    <property type="match status" value="1"/>
</dbReference>
<protein>
    <submittedName>
        <fullName evidence="3">Glutathionine S-transferase</fullName>
    </submittedName>
</protein>
<dbReference type="Pfam" id="PF00043">
    <property type="entry name" value="GST_C"/>
    <property type="match status" value="1"/>
</dbReference>
<dbReference type="InterPro" id="IPR036282">
    <property type="entry name" value="Glutathione-S-Trfase_C_sf"/>
</dbReference>
<gene>
    <name evidence="3" type="ORF">NIT7321_02008</name>
</gene>
<dbReference type="InterPro" id="IPR004045">
    <property type="entry name" value="Glutathione_S-Trfase_N"/>
</dbReference>
<dbReference type="RefSeq" id="WP_050673379.1">
    <property type="nucleotide sequence ID" value="NZ_CVRL01000025.1"/>
</dbReference>
<dbReference type="GO" id="GO:0016740">
    <property type="term" value="F:transferase activity"/>
    <property type="evidence" value="ECO:0007669"/>
    <property type="project" value="UniProtKB-KW"/>
</dbReference>
<evidence type="ECO:0000259" key="2">
    <source>
        <dbReference type="PROSITE" id="PS50404"/>
    </source>
</evidence>
<feature type="region of interest" description="Disordered" evidence="1">
    <location>
        <begin position="37"/>
        <end position="57"/>
    </location>
</feature>
<sequence>MPTLYHSPNSRSSRVIAQLMLMKKLDAVEIVTVDVPRHDGAGRRDPRNPHPEGKVPYLVTDEGQGIRESAAIMMYLDELFGQPFSPQIGTPDRGRYLSWMAYSGGVLEPVLVAAFSGLDHAAFKSTFRSMEEVCTALETALEGGCFLLGDALCVADILLASPFQWAPHLMPDSPAIKAWVKRVDERLDGDAIAAFEAKAMKELSALEDA</sequence>